<dbReference type="OMA" id="NSHHQGE"/>
<dbReference type="RefSeq" id="XP_038057200.1">
    <property type="nucleotide sequence ID" value="XM_038201272.1"/>
</dbReference>
<sequence>MKLSDFDKCKKGEEGIMMEGLSGWEKELCKIVWRMEIVGKRGRTVPVLLTEDLKQSMDLLKCKREQAGVMNGNKFMFPVQSSLGHIRGSDVLRKHAGLCGASKPEYLRSTRLRKHIGTVAQVMNLRDHEQDILANFMGHDIRVHREFYRLPEQTLQVAKVSKVLLQMEKGNLSSLAGSSLDEIRVEEEEEAPMDEPLHEDVDHEDEVHVGSKKKGSSGQKKNSHHQGEEPTGGDEDVDHDDERHVGSKKKGSSGQKKNSHHQGEEPTGGDEDVDHDDERHVGSKKKGSSGQKKNSHHQGEEPTGGGKASKKASSMSSKHNAHNEEGKRRTRKITKTPWSNDEKMAVVKNFGHCFQTCKLPGKQEIVSVLSSERVLQERTWTNIKDFVRNRLGKKDPLDFI</sequence>
<dbReference type="PANTHER" id="PTHR33480">
    <property type="entry name" value="SET DOMAIN-CONTAINING PROTEIN-RELATED"/>
    <property type="match status" value="1"/>
</dbReference>
<organism evidence="2 3">
    <name type="scientific">Patiria miniata</name>
    <name type="common">Bat star</name>
    <name type="synonym">Asterina miniata</name>
    <dbReference type="NCBI Taxonomy" id="46514"/>
    <lineage>
        <taxon>Eukaryota</taxon>
        <taxon>Metazoa</taxon>
        <taxon>Echinodermata</taxon>
        <taxon>Eleutherozoa</taxon>
        <taxon>Asterozoa</taxon>
        <taxon>Asteroidea</taxon>
        <taxon>Valvatacea</taxon>
        <taxon>Valvatida</taxon>
        <taxon>Asterinidae</taxon>
        <taxon>Patiria</taxon>
    </lineage>
</organism>
<proteinExistence type="predicted"/>
<evidence type="ECO:0000313" key="3">
    <source>
        <dbReference type="Proteomes" id="UP000887568"/>
    </source>
</evidence>
<feature type="compositionally biased region" description="Basic and acidic residues" evidence="1">
    <location>
        <begin position="195"/>
        <end position="209"/>
    </location>
</feature>
<evidence type="ECO:0000313" key="2">
    <source>
        <dbReference type="EnsemblMetazoa" id="XP_038057200.1"/>
    </source>
</evidence>
<name>A0A914A0S8_PATMI</name>
<dbReference type="AlphaFoldDB" id="A0A914A0S8"/>
<accession>A0A914A0S8</accession>
<protein>
    <submittedName>
        <fullName evidence="2">Uncharacterized protein</fullName>
    </submittedName>
</protein>
<dbReference type="OrthoDB" id="5376140at2759"/>
<reference evidence="2" key="1">
    <citation type="submission" date="2022-11" db="UniProtKB">
        <authorList>
            <consortium name="EnsemblMetazoa"/>
        </authorList>
    </citation>
    <scope>IDENTIFICATION</scope>
</reference>
<dbReference type="EnsemblMetazoa" id="XM_038201272.1">
    <property type="protein sequence ID" value="XP_038057200.1"/>
    <property type="gene ID" value="LOC119728858"/>
</dbReference>
<keyword evidence="3" id="KW-1185">Reference proteome</keyword>
<evidence type="ECO:0000256" key="1">
    <source>
        <dbReference type="SAM" id="MobiDB-lite"/>
    </source>
</evidence>
<dbReference type="Proteomes" id="UP000887568">
    <property type="component" value="Unplaced"/>
</dbReference>
<dbReference type="PANTHER" id="PTHR33480:SF1">
    <property type="entry name" value="TYR RECOMBINASE DOMAIN-CONTAINING PROTEIN"/>
    <property type="match status" value="1"/>
</dbReference>
<feature type="region of interest" description="Disordered" evidence="1">
    <location>
        <begin position="186"/>
        <end position="339"/>
    </location>
</feature>
<dbReference type="GeneID" id="119728858"/>